<keyword evidence="1" id="KW-0732">Signal</keyword>
<keyword evidence="4" id="KW-1185">Reference proteome</keyword>
<dbReference type="InterPro" id="IPR024079">
    <property type="entry name" value="MetalloPept_cat_dom_sf"/>
</dbReference>
<protein>
    <submittedName>
        <fullName evidence="3">Peptidase M64-like protein</fullName>
    </submittedName>
</protein>
<dbReference type="EMBL" id="SLWB01000003">
    <property type="protein sequence ID" value="TCN70529.1"/>
    <property type="molecule type" value="Genomic_DNA"/>
</dbReference>
<evidence type="ECO:0000313" key="4">
    <source>
        <dbReference type="Proteomes" id="UP000294830"/>
    </source>
</evidence>
<comment type="caution">
    <text evidence="3">The sequence shown here is derived from an EMBL/GenBank/DDBJ whole genome shotgun (WGS) entry which is preliminary data.</text>
</comment>
<organism evidence="3 4">
    <name type="scientific">Acetobacteroides hydrogenigenes</name>
    <dbReference type="NCBI Taxonomy" id="979970"/>
    <lineage>
        <taxon>Bacteria</taxon>
        <taxon>Pseudomonadati</taxon>
        <taxon>Bacteroidota</taxon>
        <taxon>Bacteroidia</taxon>
        <taxon>Bacteroidales</taxon>
        <taxon>Rikenellaceae</taxon>
        <taxon>Acetobacteroides</taxon>
    </lineage>
</organism>
<dbReference type="GO" id="GO:0008237">
    <property type="term" value="F:metallopeptidase activity"/>
    <property type="evidence" value="ECO:0007669"/>
    <property type="project" value="InterPro"/>
</dbReference>
<dbReference type="Pfam" id="PF16217">
    <property type="entry name" value="M64_N"/>
    <property type="match status" value="1"/>
</dbReference>
<dbReference type="Pfam" id="PF09471">
    <property type="entry name" value="Peptidase_M64"/>
    <property type="match status" value="2"/>
</dbReference>
<dbReference type="InterPro" id="IPR038171">
    <property type="entry name" value="M64_N_sf"/>
</dbReference>
<sequence>MKRIQAILLFFCIFLTPVVKAQDAYSSYFTDKSLRIDFLLAGDASAQHVYIDKYSEEPIWAGTRSNLVAPFEYGEYLFKAFDKATGKEIFKVGFSTLFFEWRTTAEAKMLPRAYPQVVTMPFPKASVDVEFFERNRTTGGWNSLLKTSIDPTSMFISREAKPSYPRKKILDNGSPAGKVDMVFIAEGYTKDQMGKFEKDVREMVDYMFQREPYKSRKSDFNIYAVMAPSENAGPDNPGKGYWSRTPLASTFYTFGTDRYLTTSDYKAVRDAIWDVPTDAIFILTNTNVYGGGGIYNYYAMASSDNKYKGEVMIHEFGHSFAGLADEYFNSETAYEDFYNLKLEPWEPNITTLVNFDAKWKSMLPAGTPIPTISDPNKPRDLGVYEGGGYMAKGIYRPIDKCQMRVNTKDGFCPVCQQAISRMIDYFVK</sequence>
<dbReference type="Proteomes" id="UP000294830">
    <property type="component" value="Unassembled WGS sequence"/>
</dbReference>
<dbReference type="AlphaFoldDB" id="A0A4R2F0M9"/>
<evidence type="ECO:0000256" key="1">
    <source>
        <dbReference type="SAM" id="SignalP"/>
    </source>
</evidence>
<feature type="signal peptide" evidence="1">
    <location>
        <begin position="1"/>
        <end position="21"/>
    </location>
</feature>
<dbReference type="InterPro" id="IPR019026">
    <property type="entry name" value="Peptidase_M64_IgA"/>
</dbReference>
<accession>A0A4R2F0M9</accession>
<name>A0A4R2F0M9_9BACT</name>
<reference evidence="3 4" key="1">
    <citation type="submission" date="2019-03" db="EMBL/GenBank/DDBJ databases">
        <title>Genomic Encyclopedia of Archaeal and Bacterial Type Strains, Phase II (KMG-II): from individual species to whole genera.</title>
        <authorList>
            <person name="Goeker M."/>
        </authorList>
    </citation>
    <scope>NUCLEOTIDE SEQUENCE [LARGE SCALE GENOMIC DNA]</scope>
    <source>
        <strain evidence="3 4">RL-C</strain>
    </source>
</reference>
<evidence type="ECO:0000313" key="3">
    <source>
        <dbReference type="EMBL" id="TCN70529.1"/>
    </source>
</evidence>
<feature type="domain" description="Peptidase M64 N-terminal" evidence="2">
    <location>
        <begin position="25"/>
        <end position="137"/>
    </location>
</feature>
<evidence type="ECO:0000259" key="2">
    <source>
        <dbReference type="Pfam" id="PF16217"/>
    </source>
</evidence>
<dbReference type="OrthoDB" id="127762at2"/>
<gene>
    <name evidence="3" type="ORF">CLV25_10344</name>
</gene>
<dbReference type="RefSeq" id="WP_131838399.1">
    <property type="nucleotide sequence ID" value="NZ_SLWB01000003.1"/>
</dbReference>
<dbReference type="Gene3D" id="3.40.390.10">
    <property type="entry name" value="Collagenase (Catalytic Domain)"/>
    <property type="match status" value="1"/>
</dbReference>
<dbReference type="InterPro" id="IPR032625">
    <property type="entry name" value="M64_N"/>
</dbReference>
<feature type="chain" id="PRO_5020950775" evidence="1">
    <location>
        <begin position="22"/>
        <end position="428"/>
    </location>
</feature>
<dbReference type="Gene3D" id="2.60.40.3250">
    <property type="entry name" value="Peptidase M64, N-terminal domain"/>
    <property type="match status" value="1"/>
</dbReference>
<proteinExistence type="predicted"/>